<sequence>MSSLVKSVVHSWHSHHKQQSIDPSDLCEICQKKPKYVEKGFKHPYCGKTCARAGGNSSSNPCGLSGCRFPARTAFVNFCSDSHAREAVRLGQAPGCESCKMYPRIVGTVCASCDRRARAVAPRLRELNKDGSTFKSIRAAFRSEWAVFSTIPNVEKVYEVVLPYEIRDSYELYRDANPHKTLIRTFHGAQCICDMGTKEAALCSFRSCGICCAVKSCFKSFAFGAKYNVGRFGPGIYSYRDPGLADRFATSCTTSPYRVMIACDTAVDQSQCSRSDEANDKEPIFTTVIDAIMPVYIIMYTR</sequence>
<proteinExistence type="predicted"/>
<name>A0A2A9NJF9_9AGAR</name>
<evidence type="ECO:0000313" key="1">
    <source>
        <dbReference type="EMBL" id="PFH48377.1"/>
    </source>
</evidence>
<reference evidence="1 2" key="1">
    <citation type="submission" date="2014-02" db="EMBL/GenBank/DDBJ databases">
        <title>Transposable element dynamics among asymbiotic and ectomycorrhizal Amanita fungi.</title>
        <authorList>
            <consortium name="DOE Joint Genome Institute"/>
            <person name="Hess J."/>
            <person name="Skrede I."/>
            <person name="Wolfe B."/>
            <person name="LaButti K."/>
            <person name="Ohm R.A."/>
            <person name="Grigoriev I.V."/>
            <person name="Pringle A."/>
        </authorList>
    </citation>
    <scope>NUCLEOTIDE SEQUENCE [LARGE SCALE GENOMIC DNA]</scope>
    <source>
        <strain evidence="1 2">SKay4041</strain>
    </source>
</reference>
<evidence type="ECO:0000313" key="2">
    <source>
        <dbReference type="Proteomes" id="UP000242287"/>
    </source>
</evidence>
<evidence type="ECO:0008006" key="3">
    <source>
        <dbReference type="Google" id="ProtNLM"/>
    </source>
</evidence>
<accession>A0A2A9NJF9</accession>
<dbReference type="Proteomes" id="UP000242287">
    <property type="component" value="Unassembled WGS sequence"/>
</dbReference>
<keyword evidence="2" id="KW-1185">Reference proteome</keyword>
<organism evidence="1 2">
    <name type="scientific">Amanita thiersii Skay4041</name>
    <dbReference type="NCBI Taxonomy" id="703135"/>
    <lineage>
        <taxon>Eukaryota</taxon>
        <taxon>Fungi</taxon>
        <taxon>Dikarya</taxon>
        <taxon>Basidiomycota</taxon>
        <taxon>Agaricomycotina</taxon>
        <taxon>Agaricomycetes</taxon>
        <taxon>Agaricomycetidae</taxon>
        <taxon>Agaricales</taxon>
        <taxon>Pluteineae</taxon>
        <taxon>Amanitaceae</taxon>
        <taxon>Amanita</taxon>
    </lineage>
</organism>
<protein>
    <recommendedName>
        <fullName evidence="3">PARP catalytic domain-containing protein</fullName>
    </recommendedName>
</protein>
<dbReference type="OrthoDB" id="2419903at2759"/>
<dbReference type="SUPFAM" id="SSF56399">
    <property type="entry name" value="ADP-ribosylation"/>
    <property type="match status" value="1"/>
</dbReference>
<dbReference type="Gene3D" id="3.90.228.10">
    <property type="match status" value="1"/>
</dbReference>
<dbReference type="EMBL" id="KZ302065">
    <property type="protein sequence ID" value="PFH48377.1"/>
    <property type="molecule type" value="Genomic_DNA"/>
</dbReference>
<gene>
    <name evidence="1" type="ORF">AMATHDRAFT_76769</name>
</gene>
<dbReference type="AlphaFoldDB" id="A0A2A9NJF9"/>